<protein>
    <submittedName>
        <fullName evidence="7">Pantothenate kinase</fullName>
    </submittedName>
</protein>
<dbReference type="Pfam" id="PF03630">
    <property type="entry name" value="Fumble"/>
    <property type="match status" value="1"/>
</dbReference>
<evidence type="ECO:0000256" key="6">
    <source>
        <dbReference type="ARBA" id="ARBA00022993"/>
    </source>
</evidence>
<dbReference type="PANTHER" id="PTHR12280">
    <property type="entry name" value="PANTOTHENATE KINASE"/>
    <property type="match status" value="1"/>
</dbReference>
<keyword evidence="6" id="KW-0173">Coenzyme A biosynthesis</keyword>
<dbReference type="Proteomes" id="UP000247150">
    <property type="component" value="Unassembled WGS sequence"/>
</dbReference>
<dbReference type="PIRSF" id="PIRSF036940">
    <property type="entry name" value="PanK_bac_aCoA"/>
    <property type="match status" value="1"/>
</dbReference>
<keyword evidence="4 7" id="KW-0418">Kinase</keyword>
<dbReference type="NCBIfam" id="NF009842">
    <property type="entry name" value="PRK13317.1"/>
    <property type="match status" value="1"/>
</dbReference>
<keyword evidence="5" id="KW-0067">ATP-binding</keyword>
<evidence type="ECO:0000256" key="1">
    <source>
        <dbReference type="ARBA" id="ARBA00022490"/>
    </source>
</evidence>
<dbReference type="InterPro" id="IPR004567">
    <property type="entry name" value="Type_II_PanK"/>
</dbReference>
<comment type="caution">
    <text evidence="7">The sequence shown here is derived from an EMBL/GenBank/DDBJ whole genome shotgun (WGS) entry which is preliminary data.</text>
</comment>
<evidence type="ECO:0000256" key="2">
    <source>
        <dbReference type="ARBA" id="ARBA00022679"/>
    </source>
</evidence>
<dbReference type="RefSeq" id="WP_110066812.1">
    <property type="nucleotide sequence ID" value="NZ_QGTW01000014.1"/>
</dbReference>
<dbReference type="SUPFAM" id="SSF53067">
    <property type="entry name" value="Actin-like ATPase domain"/>
    <property type="match status" value="1"/>
</dbReference>
<evidence type="ECO:0000256" key="4">
    <source>
        <dbReference type="ARBA" id="ARBA00022777"/>
    </source>
</evidence>
<dbReference type="GO" id="GO:0005524">
    <property type="term" value="F:ATP binding"/>
    <property type="evidence" value="ECO:0007669"/>
    <property type="project" value="UniProtKB-KW"/>
</dbReference>
<dbReference type="OrthoDB" id="358216at2"/>
<evidence type="ECO:0000313" key="8">
    <source>
        <dbReference type="Proteomes" id="UP000247150"/>
    </source>
</evidence>
<proteinExistence type="predicted"/>
<keyword evidence="3" id="KW-0547">Nucleotide-binding</keyword>
<gene>
    <name evidence="7" type="ORF">DFO73_11438</name>
</gene>
<evidence type="ECO:0000256" key="3">
    <source>
        <dbReference type="ARBA" id="ARBA00022741"/>
    </source>
</evidence>
<dbReference type="CDD" id="cd24085">
    <property type="entry name" value="ASKHA_NBD_PanK-II_bac"/>
    <property type="match status" value="1"/>
</dbReference>
<dbReference type="EMBL" id="QGTW01000014">
    <property type="protein sequence ID" value="PWW20746.1"/>
    <property type="molecule type" value="Genomic_DNA"/>
</dbReference>
<dbReference type="PANTHER" id="PTHR12280:SF20">
    <property type="entry name" value="4'-PHOSPHOPANTETHEINE PHOSPHATASE"/>
    <property type="match status" value="1"/>
</dbReference>
<dbReference type="InterPro" id="IPR011602">
    <property type="entry name" value="Type_II_PanK_bac"/>
</dbReference>
<dbReference type="GO" id="GO:0015937">
    <property type="term" value="P:coenzyme A biosynthetic process"/>
    <property type="evidence" value="ECO:0007669"/>
    <property type="project" value="UniProtKB-KW"/>
</dbReference>
<sequence>MRTVKVGIDAGGTLLKMVYEESGRFHYKTYSMDDLQNSMNWLKMTAAGASVALTGGQSELLKNDFFPNAIPVSEFKASCEGADFLMKQEGKTKENYLLINIGTGTSIYLIKAREYTRILGSGIGGGTFLGLGKLLTGETGFSELVSLARKGEAAAADLLVKDIYHPSKPPIDGSLTASNFGKVRINEEVSNEDKIASLTNMIAETIVLLSMQSASQHQIKDIVYIGNTLKNNKLLKNRLEHYTNMLGLNPVFIKNGEYSGAVGAFLSL</sequence>
<accession>A0A2V2ZP97</accession>
<organism evidence="7 8">
    <name type="scientific">Cytobacillus oceanisediminis</name>
    <dbReference type="NCBI Taxonomy" id="665099"/>
    <lineage>
        <taxon>Bacteria</taxon>
        <taxon>Bacillati</taxon>
        <taxon>Bacillota</taxon>
        <taxon>Bacilli</taxon>
        <taxon>Bacillales</taxon>
        <taxon>Bacillaceae</taxon>
        <taxon>Cytobacillus</taxon>
    </lineage>
</organism>
<keyword evidence="2" id="KW-0808">Transferase</keyword>
<dbReference type="GO" id="GO:0005829">
    <property type="term" value="C:cytosol"/>
    <property type="evidence" value="ECO:0007669"/>
    <property type="project" value="TreeGrafter"/>
</dbReference>
<evidence type="ECO:0000313" key="7">
    <source>
        <dbReference type="EMBL" id="PWW20746.1"/>
    </source>
</evidence>
<dbReference type="AlphaFoldDB" id="A0A2V2ZP97"/>
<dbReference type="InterPro" id="IPR043129">
    <property type="entry name" value="ATPase_NBD"/>
</dbReference>
<dbReference type="Gene3D" id="3.30.420.40">
    <property type="match status" value="1"/>
</dbReference>
<keyword evidence="1" id="KW-0963">Cytoplasm</keyword>
<name>A0A2V2ZP97_9BACI</name>
<dbReference type="GO" id="GO:0004594">
    <property type="term" value="F:pantothenate kinase activity"/>
    <property type="evidence" value="ECO:0007669"/>
    <property type="project" value="InterPro"/>
</dbReference>
<evidence type="ECO:0000256" key="5">
    <source>
        <dbReference type="ARBA" id="ARBA00022840"/>
    </source>
</evidence>
<reference evidence="7 8" key="1">
    <citation type="submission" date="2018-05" db="EMBL/GenBank/DDBJ databases">
        <title>Freshwater and sediment microbial communities from various areas in North America, analyzing microbe dynamics in response to fracking.</title>
        <authorList>
            <person name="Lamendella R."/>
        </authorList>
    </citation>
    <scope>NUCLEOTIDE SEQUENCE [LARGE SCALE GENOMIC DNA]</scope>
    <source>
        <strain evidence="7 8">15_TX</strain>
    </source>
</reference>